<proteinExistence type="predicted"/>
<accession>A0A8H4KTY5</accession>
<gene>
    <name evidence="1" type="ORF">FALBO_15206</name>
</gene>
<evidence type="ECO:0000313" key="2">
    <source>
        <dbReference type="Proteomes" id="UP000554235"/>
    </source>
</evidence>
<reference evidence="1 2" key="1">
    <citation type="submission" date="2020-01" db="EMBL/GenBank/DDBJ databases">
        <title>Identification and distribution of gene clusters putatively required for synthesis of sphingolipid metabolism inhibitors in phylogenetically diverse species of the filamentous fungus Fusarium.</title>
        <authorList>
            <person name="Kim H.-S."/>
            <person name="Busman M."/>
            <person name="Brown D.W."/>
            <person name="Divon H."/>
            <person name="Uhlig S."/>
            <person name="Proctor R.H."/>
        </authorList>
    </citation>
    <scope>NUCLEOTIDE SEQUENCE [LARGE SCALE GENOMIC DNA]</scope>
    <source>
        <strain evidence="1 2">NRRL 20459</strain>
    </source>
</reference>
<evidence type="ECO:0000313" key="1">
    <source>
        <dbReference type="EMBL" id="KAF4457420.1"/>
    </source>
</evidence>
<name>A0A8H4KTY5_9HYPO</name>
<organism evidence="1 2">
    <name type="scientific">Fusarium albosuccineum</name>
    <dbReference type="NCBI Taxonomy" id="1237068"/>
    <lineage>
        <taxon>Eukaryota</taxon>
        <taxon>Fungi</taxon>
        <taxon>Dikarya</taxon>
        <taxon>Ascomycota</taxon>
        <taxon>Pezizomycotina</taxon>
        <taxon>Sordariomycetes</taxon>
        <taxon>Hypocreomycetidae</taxon>
        <taxon>Hypocreales</taxon>
        <taxon>Nectriaceae</taxon>
        <taxon>Fusarium</taxon>
        <taxon>Fusarium decemcellulare species complex</taxon>
    </lineage>
</organism>
<sequence length="106" mass="11849">MLGRRINKTQLLMAVRRGRAMTQNSNEVIFAHEELAFDMCISTDKFIFTARNNTRGLLDVTKKAYPHEDFSYGNFASAVKDLTGAEVGEGTHFACNVQLGPPETEH</sequence>
<protein>
    <submittedName>
        <fullName evidence="1">Uncharacterized protein</fullName>
    </submittedName>
</protein>
<dbReference type="AlphaFoldDB" id="A0A8H4KTY5"/>
<dbReference type="Proteomes" id="UP000554235">
    <property type="component" value="Unassembled WGS sequence"/>
</dbReference>
<dbReference type="EMBL" id="JAADYS010002597">
    <property type="protein sequence ID" value="KAF4457420.1"/>
    <property type="molecule type" value="Genomic_DNA"/>
</dbReference>
<keyword evidence="2" id="KW-1185">Reference proteome</keyword>
<comment type="caution">
    <text evidence="1">The sequence shown here is derived from an EMBL/GenBank/DDBJ whole genome shotgun (WGS) entry which is preliminary data.</text>
</comment>